<dbReference type="EMBL" id="JBBPHU010000003">
    <property type="protein sequence ID" value="KAK7520146.1"/>
    <property type="molecule type" value="Genomic_DNA"/>
</dbReference>
<evidence type="ECO:0000313" key="2">
    <source>
        <dbReference type="Proteomes" id="UP001363622"/>
    </source>
</evidence>
<comment type="caution">
    <text evidence="1">The sequence shown here is derived from an EMBL/GenBank/DDBJ whole genome shotgun (WGS) entry which is preliminary data.</text>
</comment>
<evidence type="ECO:0000313" key="1">
    <source>
        <dbReference type="EMBL" id="KAK7520146.1"/>
    </source>
</evidence>
<name>A0ABR1KSX7_9PEZI</name>
<gene>
    <name evidence="1" type="ORF">IWZ03DRAFT_130780</name>
</gene>
<evidence type="ECO:0008006" key="3">
    <source>
        <dbReference type="Google" id="ProtNLM"/>
    </source>
</evidence>
<reference evidence="1 2" key="1">
    <citation type="submission" date="2024-04" db="EMBL/GenBank/DDBJ databases">
        <title>Phyllosticta paracitricarpa is synonymous to the EU quarantine fungus P. citricarpa based on phylogenomic analyses.</title>
        <authorList>
            <consortium name="Lawrence Berkeley National Laboratory"/>
            <person name="Van Ingen-Buijs V.A."/>
            <person name="Van Westerhoven A.C."/>
            <person name="Haridas S."/>
            <person name="Skiadas P."/>
            <person name="Martin F."/>
            <person name="Groenewald J.Z."/>
            <person name="Crous P.W."/>
            <person name="Seidl M.F."/>
        </authorList>
    </citation>
    <scope>NUCLEOTIDE SEQUENCE [LARGE SCALE GENOMIC DNA]</scope>
    <source>
        <strain evidence="1 2">CBS 123371</strain>
    </source>
</reference>
<protein>
    <recommendedName>
        <fullName evidence="3">Secreted protein</fullName>
    </recommendedName>
</protein>
<proteinExistence type="predicted"/>
<accession>A0ABR1KSX7</accession>
<sequence length="94" mass="10347">MRLFPRQAFATLWRVRHFPLSCVLVVTSQRIIVAQSHPQRATHGDPLTTFLAPPKGLEPFTEGPSSPLPKVQGGIPQFRVCCLRATVSLFALPG</sequence>
<dbReference type="Proteomes" id="UP001363622">
    <property type="component" value="Unassembled WGS sequence"/>
</dbReference>
<keyword evidence="2" id="KW-1185">Reference proteome</keyword>
<organism evidence="1 2">
    <name type="scientific">Phyllosticta citriasiana</name>
    <dbReference type="NCBI Taxonomy" id="595635"/>
    <lineage>
        <taxon>Eukaryota</taxon>
        <taxon>Fungi</taxon>
        <taxon>Dikarya</taxon>
        <taxon>Ascomycota</taxon>
        <taxon>Pezizomycotina</taxon>
        <taxon>Dothideomycetes</taxon>
        <taxon>Dothideomycetes incertae sedis</taxon>
        <taxon>Botryosphaeriales</taxon>
        <taxon>Phyllostictaceae</taxon>
        <taxon>Phyllosticta</taxon>
    </lineage>
</organism>